<dbReference type="EMBL" id="JBDLBR010000002">
    <property type="protein sequence ID" value="MEN7537292.1"/>
    <property type="molecule type" value="Genomic_DNA"/>
</dbReference>
<name>A0ABV0CZN3_9SPHN</name>
<dbReference type="PANTHER" id="PTHR12843:SF5">
    <property type="entry name" value="EEF1A LYSINE METHYLTRANSFERASE 2"/>
    <property type="match status" value="1"/>
</dbReference>
<sequence length="207" mass="22808">MTGQPQEHWGRVYSDKAPGDVSWFQSEPRHSLDALVRFGLPATTPFVDIGGGASTLVDALLVRGWSDVTVVDIAAPALAAAQARLGEKAARVQWEVADITRWNPPRRYGVWHDRAVFHFLTEPEQQTAFRRALLAGTAPDAHVIIATFAPDGPEKCSGLPVQRHDAASLAAALGSEFTLLDDWREEHLTPWGTAQKFIWCVFQRADD</sequence>
<dbReference type="PANTHER" id="PTHR12843">
    <property type="entry name" value="PROTEIN-LYSINE N-METHYLTRANSFERASE METTL10"/>
    <property type="match status" value="1"/>
</dbReference>
<gene>
    <name evidence="2" type="ORF">ABDJ38_08915</name>
</gene>
<reference evidence="2 3" key="1">
    <citation type="submission" date="2024-05" db="EMBL/GenBank/DDBJ databases">
        <authorList>
            <person name="Park S."/>
        </authorList>
    </citation>
    <scope>NUCLEOTIDE SEQUENCE [LARGE SCALE GENOMIC DNA]</scope>
    <source>
        <strain evidence="2 3">DGU5</strain>
    </source>
</reference>
<dbReference type="Pfam" id="PF13649">
    <property type="entry name" value="Methyltransf_25"/>
    <property type="match status" value="1"/>
</dbReference>
<dbReference type="Proteomes" id="UP001484535">
    <property type="component" value="Unassembled WGS sequence"/>
</dbReference>
<dbReference type="GO" id="GO:0008168">
    <property type="term" value="F:methyltransferase activity"/>
    <property type="evidence" value="ECO:0007669"/>
    <property type="project" value="UniProtKB-KW"/>
</dbReference>
<keyword evidence="2" id="KW-0489">Methyltransferase</keyword>
<evidence type="ECO:0000313" key="3">
    <source>
        <dbReference type="Proteomes" id="UP001484535"/>
    </source>
</evidence>
<proteinExistence type="predicted"/>
<organism evidence="2 3">
    <name type="scientific">Aurantiacibacter flavus</name>
    <dbReference type="NCBI Taxonomy" id="3145232"/>
    <lineage>
        <taxon>Bacteria</taxon>
        <taxon>Pseudomonadati</taxon>
        <taxon>Pseudomonadota</taxon>
        <taxon>Alphaproteobacteria</taxon>
        <taxon>Sphingomonadales</taxon>
        <taxon>Erythrobacteraceae</taxon>
        <taxon>Aurantiacibacter</taxon>
    </lineage>
</organism>
<dbReference type="SUPFAM" id="SSF53335">
    <property type="entry name" value="S-adenosyl-L-methionine-dependent methyltransferases"/>
    <property type="match status" value="1"/>
</dbReference>
<evidence type="ECO:0000259" key="1">
    <source>
        <dbReference type="Pfam" id="PF13649"/>
    </source>
</evidence>
<evidence type="ECO:0000313" key="2">
    <source>
        <dbReference type="EMBL" id="MEN7537292.1"/>
    </source>
</evidence>
<dbReference type="EC" id="2.1.-.-" evidence="2"/>
<keyword evidence="2" id="KW-0808">Transferase</keyword>
<dbReference type="RefSeq" id="WP_346784736.1">
    <property type="nucleotide sequence ID" value="NZ_JBDLBR010000002.1"/>
</dbReference>
<dbReference type="InterPro" id="IPR041698">
    <property type="entry name" value="Methyltransf_25"/>
</dbReference>
<dbReference type="Gene3D" id="3.40.50.150">
    <property type="entry name" value="Vaccinia Virus protein VP39"/>
    <property type="match status" value="1"/>
</dbReference>
<dbReference type="InterPro" id="IPR029063">
    <property type="entry name" value="SAM-dependent_MTases_sf"/>
</dbReference>
<protein>
    <submittedName>
        <fullName evidence="2">Class I SAM-dependent methyltransferase</fullName>
        <ecNumber evidence="2">2.1.-.-</ecNumber>
    </submittedName>
</protein>
<keyword evidence="3" id="KW-1185">Reference proteome</keyword>
<dbReference type="GO" id="GO:0032259">
    <property type="term" value="P:methylation"/>
    <property type="evidence" value="ECO:0007669"/>
    <property type="project" value="UniProtKB-KW"/>
</dbReference>
<accession>A0ABV0CZN3</accession>
<feature type="domain" description="Methyltransferase" evidence="1">
    <location>
        <begin position="47"/>
        <end position="132"/>
    </location>
</feature>
<comment type="caution">
    <text evidence="2">The sequence shown here is derived from an EMBL/GenBank/DDBJ whole genome shotgun (WGS) entry which is preliminary data.</text>
</comment>